<dbReference type="AlphaFoldDB" id="A0A6M3LMV6"/>
<evidence type="ECO:0000313" key="1">
    <source>
        <dbReference type="EMBL" id="QJA96320.1"/>
    </source>
</evidence>
<protein>
    <recommendedName>
        <fullName evidence="2">DUF1064 domain-containing protein</fullName>
    </recommendedName>
</protein>
<organism evidence="1">
    <name type="scientific">viral metagenome</name>
    <dbReference type="NCBI Taxonomy" id="1070528"/>
    <lineage>
        <taxon>unclassified sequences</taxon>
        <taxon>metagenomes</taxon>
        <taxon>organismal metagenomes</taxon>
    </lineage>
</organism>
<gene>
    <name evidence="1" type="ORF">MM415B09572_0002</name>
</gene>
<dbReference type="Pfam" id="PF06356">
    <property type="entry name" value="DUF1064"/>
    <property type="match status" value="1"/>
</dbReference>
<proteinExistence type="predicted"/>
<name>A0A6M3LMV6_9ZZZZ</name>
<dbReference type="InterPro" id="IPR009414">
    <property type="entry name" value="DUF1064"/>
</dbReference>
<reference evidence="1" key="1">
    <citation type="submission" date="2020-03" db="EMBL/GenBank/DDBJ databases">
        <title>The deep terrestrial virosphere.</title>
        <authorList>
            <person name="Holmfeldt K."/>
            <person name="Nilsson E."/>
            <person name="Simone D."/>
            <person name="Lopez-Fernandez M."/>
            <person name="Wu X."/>
            <person name="de Brujin I."/>
            <person name="Lundin D."/>
            <person name="Andersson A."/>
            <person name="Bertilsson S."/>
            <person name="Dopson M."/>
        </authorList>
    </citation>
    <scope>NUCLEOTIDE SEQUENCE</scope>
    <source>
        <strain evidence="1">MM415B09572</strain>
    </source>
</reference>
<evidence type="ECO:0008006" key="2">
    <source>
        <dbReference type="Google" id="ProtNLM"/>
    </source>
</evidence>
<dbReference type="EMBL" id="MT143389">
    <property type="protein sequence ID" value="QJA96320.1"/>
    <property type="molecule type" value="Genomic_DNA"/>
</dbReference>
<sequence length="147" mass="17290">MMINTNKMSKQEQMSAKEYQELLNSGKYVVEHGRLIPNKVKNKYNAEKVIVDGILFDSTKEAKYYVDLKYKKLGRLIKDFRRQVAFPVINSEGKTLYTLRLDFVVENNDGTFEYVDVKGFKEGQAYRLFLNKKKSVENQYKIVIREV</sequence>
<accession>A0A6M3LMV6</accession>